<dbReference type="PIRSF" id="PIRSF036710">
    <property type="entry name" value="YphA_Bacsu"/>
    <property type="match status" value="1"/>
</dbReference>
<reference evidence="3" key="1">
    <citation type="journal article" date="2020" name="Microbiol. Resour. Announc.">
        <title>Complete Genome Sequence of Geobacillus sp. Strain E55-1, Isolated from Mine Geyser in Japan.</title>
        <authorList>
            <person name="Miyazaki K."/>
            <person name="Hase E."/>
            <person name="Tokito N."/>
        </authorList>
    </citation>
    <scope>NUCLEOTIDE SEQUENCE [LARGE SCALE GENOMIC DNA]</scope>
    <source>
        <strain evidence="3">E55-1</strain>
    </source>
</reference>
<feature type="transmembrane region" description="Helical" evidence="1">
    <location>
        <begin position="12"/>
        <end position="29"/>
    </location>
</feature>
<keyword evidence="1" id="KW-0812">Transmembrane</keyword>
<dbReference type="AlphaFoldDB" id="A0A679FI45"/>
<feature type="transmembrane region" description="Helical" evidence="1">
    <location>
        <begin position="134"/>
        <end position="156"/>
    </location>
</feature>
<evidence type="ECO:0008006" key="4">
    <source>
        <dbReference type="Google" id="ProtNLM"/>
    </source>
</evidence>
<dbReference type="InterPro" id="IPR014617">
    <property type="entry name" value="YphA_Bacsu"/>
</dbReference>
<keyword evidence="3" id="KW-1185">Reference proteome</keyword>
<feature type="transmembrane region" description="Helical" evidence="1">
    <location>
        <begin position="88"/>
        <end position="113"/>
    </location>
</feature>
<accession>A0A679FI45</accession>
<evidence type="ECO:0000313" key="2">
    <source>
        <dbReference type="EMBL" id="BBW95808.1"/>
    </source>
</evidence>
<dbReference type="Pfam" id="PF24124">
    <property type="entry name" value="YphA"/>
    <property type="match status" value="1"/>
</dbReference>
<protein>
    <recommendedName>
        <fullName evidence="4">Transmembrane protein</fullName>
    </recommendedName>
</protein>
<feature type="transmembrane region" description="Helical" evidence="1">
    <location>
        <begin position="60"/>
        <end position="76"/>
    </location>
</feature>
<proteinExistence type="predicted"/>
<gene>
    <name evidence="2" type="primary">yphA</name>
    <name evidence="2" type="ORF">GsuE55_06410</name>
</gene>
<keyword evidence="1" id="KW-1133">Transmembrane helix</keyword>
<name>A0A679FI45_9BACL</name>
<dbReference type="EMBL" id="AP022557">
    <property type="protein sequence ID" value="BBW95808.1"/>
    <property type="molecule type" value="Genomic_DNA"/>
</dbReference>
<dbReference type="Proteomes" id="UP000501421">
    <property type="component" value="Chromosome"/>
</dbReference>
<evidence type="ECO:0000313" key="3">
    <source>
        <dbReference type="Proteomes" id="UP000501421"/>
    </source>
</evidence>
<organism evidence="2 3">
    <name type="scientific">Geobacillus subterraneus</name>
    <dbReference type="NCBI Taxonomy" id="129338"/>
    <lineage>
        <taxon>Bacteria</taxon>
        <taxon>Bacillati</taxon>
        <taxon>Bacillota</taxon>
        <taxon>Bacilli</taxon>
        <taxon>Bacillales</taxon>
        <taxon>Anoxybacillaceae</taxon>
        <taxon>Geobacillus</taxon>
    </lineage>
</organism>
<keyword evidence="1" id="KW-0472">Membrane</keyword>
<feature type="transmembrane region" description="Helical" evidence="1">
    <location>
        <begin position="168"/>
        <end position="191"/>
    </location>
</feature>
<sequence>MNIIRSEKMEGAYFYVGCWLLWLMATFFMKKTPERTALAAFALLMISSASLELKIGSMRAALSFFVLLFASCYGMVKQRPCSSLLMVWSTSGVAFAYAALRLLALFDPVWIWLDERWLLAWWLAIVSALFHRRLFARLVCVAMGGCQGEVVYALAIDRMAPDYVIGSFSFLDALAISVASLLVWEMIRFFAFQLEEKRPIRRTRQP</sequence>
<evidence type="ECO:0000256" key="1">
    <source>
        <dbReference type="SAM" id="Phobius"/>
    </source>
</evidence>